<dbReference type="GO" id="GO:0031501">
    <property type="term" value="C:mannosyltransferase complex"/>
    <property type="evidence" value="ECO:0007669"/>
    <property type="project" value="TreeGrafter"/>
</dbReference>
<evidence type="ECO:0000256" key="11">
    <source>
        <dbReference type="RuleBase" id="RU363112"/>
    </source>
</evidence>
<evidence type="ECO:0000256" key="7">
    <source>
        <dbReference type="ARBA" id="ARBA00022692"/>
    </source>
</evidence>
<keyword evidence="7 11" id="KW-0812">Transmembrane</keyword>
<evidence type="ECO:0000313" key="12">
    <source>
        <dbReference type="EMBL" id="CAD8108581.1"/>
    </source>
</evidence>
<dbReference type="EC" id="2.4.1.-" evidence="11"/>
<feature type="transmembrane region" description="Helical" evidence="11">
    <location>
        <begin position="86"/>
        <end position="101"/>
    </location>
</feature>
<keyword evidence="10 11" id="KW-0472">Membrane</keyword>
<dbReference type="PANTHER" id="PTHR12468:SF2">
    <property type="entry name" value="GPI MANNOSYLTRANSFERASE 2"/>
    <property type="match status" value="1"/>
</dbReference>
<evidence type="ECO:0000256" key="5">
    <source>
        <dbReference type="ARBA" id="ARBA00022676"/>
    </source>
</evidence>
<dbReference type="OrthoDB" id="10252502at2759"/>
<comment type="function">
    <text evidence="11">Mannosyltransferase involved in glycosylphosphatidylinositol-anchor biosynthesis.</text>
</comment>
<comment type="subcellular location">
    <subcellularLocation>
        <location evidence="1 11">Endoplasmic reticulum membrane</location>
        <topology evidence="1 11">Multi-pass membrane protein</topology>
    </subcellularLocation>
</comment>
<dbReference type="Proteomes" id="UP000692954">
    <property type="component" value="Unassembled WGS sequence"/>
</dbReference>
<dbReference type="InterPro" id="IPR007315">
    <property type="entry name" value="PIG-V/Gpi18"/>
</dbReference>
<evidence type="ECO:0000256" key="9">
    <source>
        <dbReference type="ARBA" id="ARBA00022989"/>
    </source>
</evidence>
<organism evidence="12 13">
    <name type="scientific">Paramecium sonneborni</name>
    <dbReference type="NCBI Taxonomy" id="65129"/>
    <lineage>
        <taxon>Eukaryota</taxon>
        <taxon>Sar</taxon>
        <taxon>Alveolata</taxon>
        <taxon>Ciliophora</taxon>
        <taxon>Intramacronucleata</taxon>
        <taxon>Oligohymenophorea</taxon>
        <taxon>Peniculida</taxon>
        <taxon>Parameciidae</taxon>
        <taxon>Paramecium</taxon>
    </lineage>
</organism>
<feature type="transmembrane region" description="Helical" evidence="11">
    <location>
        <begin position="20"/>
        <end position="42"/>
    </location>
</feature>
<keyword evidence="13" id="KW-1185">Reference proteome</keyword>
<dbReference type="GO" id="GO:0006506">
    <property type="term" value="P:GPI anchor biosynthetic process"/>
    <property type="evidence" value="ECO:0007669"/>
    <property type="project" value="UniProtKB-KW"/>
</dbReference>
<dbReference type="GO" id="GO:0004376">
    <property type="term" value="F:GPI mannosyltransferase activity"/>
    <property type="evidence" value="ECO:0007669"/>
    <property type="project" value="InterPro"/>
</dbReference>
<evidence type="ECO:0000256" key="6">
    <source>
        <dbReference type="ARBA" id="ARBA00022679"/>
    </source>
</evidence>
<comment type="caution">
    <text evidence="12">The sequence shown here is derived from an EMBL/GenBank/DDBJ whole genome shotgun (WGS) entry which is preliminary data.</text>
</comment>
<sequence>MEIMENYYRYFKNHAFGYEILLIRKLFSNSLICILILQKICNSISSELIYRISMHYSNNNQKFSLLSVILLIFTPASVFFNSLYKKAYFTFLVLLAIYLQIKQKPYLNSFIFTQSIYLRSNGTFFILFLVILFQLRQSIYLNITNSNKYLQPLQEQFLLLLFT</sequence>
<name>A0A8S1PZW8_9CILI</name>
<evidence type="ECO:0000256" key="2">
    <source>
        <dbReference type="ARBA" id="ARBA00004687"/>
    </source>
</evidence>
<dbReference type="PANTHER" id="PTHR12468">
    <property type="entry name" value="GPI MANNOSYLTRANSFERASE 2"/>
    <property type="match status" value="1"/>
</dbReference>
<evidence type="ECO:0000313" key="13">
    <source>
        <dbReference type="Proteomes" id="UP000692954"/>
    </source>
</evidence>
<comment type="caution">
    <text evidence="11">Lacks conserved residue(s) required for the propagation of feature annotation.</text>
</comment>
<evidence type="ECO:0000256" key="3">
    <source>
        <dbReference type="ARBA" id="ARBA00008698"/>
    </source>
</evidence>
<reference evidence="12" key="1">
    <citation type="submission" date="2021-01" db="EMBL/GenBank/DDBJ databases">
        <authorList>
            <consortium name="Genoscope - CEA"/>
            <person name="William W."/>
        </authorList>
    </citation>
    <scope>NUCLEOTIDE SEQUENCE</scope>
</reference>
<dbReference type="GO" id="GO:0005789">
    <property type="term" value="C:endoplasmic reticulum membrane"/>
    <property type="evidence" value="ECO:0007669"/>
    <property type="project" value="UniProtKB-SubCell"/>
</dbReference>
<proteinExistence type="inferred from homology"/>
<keyword evidence="9 11" id="KW-1133">Transmembrane helix</keyword>
<comment type="pathway">
    <text evidence="2 11">Glycolipid biosynthesis; glycosylphosphatidylinositol-anchor biosynthesis.</text>
</comment>
<keyword evidence="8 11" id="KW-0256">Endoplasmic reticulum</keyword>
<accession>A0A8S1PZW8</accession>
<evidence type="ECO:0000256" key="10">
    <source>
        <dbReference type="ARBA" id="ARBA00023136"/>
    </source>
</evidence>
<protein>
    <recommendedName>
        <fullName evidence="11">GPI mannosyltransferase 2</fullName>
        <ecNumber evidence="11">2.4.1.-</ecNumber>
    </recommendedName>
</protein>
<keyword evidence="5 11" id="KW-0328">Glycosyltransferase</keyword>
<dbReference type="GO" id="GO:0000009">
    <property type="term" value="F:alpha-1,6-mannosyltransferase activity"/>
    <property type="evidence" value="ECO:0007669"/>
    <property type="project" value="InterPro"/>
</dbReference>
<dbReference type="AlphaFoldDB" id="A0A8S1PZW8"/>
<evidence type="ECO:0000256" key="8">
    <source>
        <dbReference type="ARBA" id="ARBA00022824"/>
    </source>
</evidence>
<evidence type="ECO:0000256" key="4">
    <source>
        <dbReference type="ARBA" id="ARBA00022502"/>
    </source>
</evidence>
<feature type="transmembrane region" description="Helical" evidence="11">
    <location>
        <begin position="122"/>
        <end position="143"/>
    </location>
</feature>
<feature type="transmembrane region" description="Helical" evidence="11">
    <location>
        <begin position="63"/>
        <end position="80"/>
    </location>
</feature>
<evidence type="ECO:0000256" key="1">
    <source>
        <dbReference type="ARBA" id="ARBA00004477"/>
    </source>
</evidence>
<comment type="similarity">
    <text evidence="3 11">Belongs to the PIGV family.</text>
</comment>
<dbReference type="EMBL" id="CAJJDN010000091">
    <property type="protein sequence ID" value="CAD8108581.1"/>
    <property type="molecule type" value="Genomic_DNA"/>
</dbReference>
<gene>
    <name evidence="12" type="ORF">PSON_ATCC_30995.1.T0910143</name>
</gene>
<keyword evidence="6 11" id="KW-0808">Transferase</keyword>
<keyword evidence="4 11" id="KW-0337">GPI-anchor biosynthesis</keyword>